<comment type="caution">
    <text evidence="1">The sequence shown here is derived from an EMBL/GenBank/DDBJ whole genome shotgun (WGS) entry which is preliminary data.</text>
</comment>
<dbReference type="EMBL" id="QUMQ01000001">
    <property type="protein sequence ID" value="REF98473.1"/>
    <property type="molecule type" value="Genomic_DNA"/>
</dbReference>
<proteinExistence type="predicted"/>
<evidence type="ECO:0000313" key="1">
    <source>
        <dbReference type="EMBL" id="REF98473.1"/>
    </source>
</evidence>
<reference evidence="1 2" key="1">
    <citation type="submission" date="2018-08" db="EMBL/GenBank/DDBJ databases">
        <title>Sequencing the genomes of 1000 actinobacteria strains.</title>
        <authorList>
            <person name="Klenk H.-P."/>
        </authorList>
    </citation>
    <scope>NUCLEOTIDE SEQUENCE [LARGE SCALE GENOMIC DNA]</scope>
    <source>
        <strain evidence="1 2">DSM 44099</strain>
    </source>
</reference>
<sequence length="218" mass="23250">MRTGRTRVAGSLGGVTGQRLAETRRAWHGVAEILLAGPQFRASGTIRLRVVPGGFATVKAPDLRVEGAELVAGGQRLALPGNTPAGLAAAVDVDAGVPDNYADHSGVREDEALVVDEAKAAYLADWFNAGDAAMRRVLPDQLPVLWPEHFDVSVTEHEVNYGVSPGDTWHNEPYAYVGPWKPRQGEFWNAPFGAARGISDLPDAAAIAAFFEEGRAKL</sequence>
<accession>A0A3D9ZR62</accession>
<evidence type="ECO:0000313" key="2">
    <source>
        <dbReference type="Proteomes" id="UP000256913"/>
    </source>
</evidence>
<name>A0A3D9ZR62_9ACTN</name>
<organism evidence="1 2">
    <name type="scientific">Asanoa ferruginea</name>
    <dbReference type="NCBI Taxonomy" id="53367"/>
    <lineage>
        <taxon>Bacteria</taxon>
        <taxon>Bacillati</taxon>
        <taxon>Actinomycetota</taxon>
        <taxon>Actinomycetes</taxon>
        <taxon>Micromonosporales</taxon>
        <taxon>Micromonosporaceae</taxon>
        <taxon>Asanoa</taxon>
    </lineage>
</organism>
<keyword evidence="2" id="KW-1185">Reference proteome</keyword>
<dbReference type="AlphaFoldDB" id="A0A3D9ZR62"/>
<dbReference type="Proteomes" id="UP000256913">
    <property type="component" value="Unassembled WGS sequence"/>
</dbReference>
<gene>
    <name evidence="1" type="ORF">DFJ67_4491</name>
</gene>
<protein>
    <submittedName>
        <fullName evidence="1">Uncharacterized protein</fullName>
    </submittedName>
</protein>